<feature type="signal peptide" evidence="2">
    <location>
        <begin position="1"/>
        <end position="19"/>
    </location>
</feature>
<feature type="domain" description="MD-2-related lipid-recognition" evidence="3">
    <location>
        <begin position="44"/>
        <end position="196"/>
    </location>
</feature>
<dbReference type="GO" id="GO:0005319">
    <property type="term" value="F:lipid transporter activity"/>
    <property type="evidence" value="ECO:0007669"/>
    <property type="project" value="TreeGrafter"/>
</dbReference>
<reference evidence="4" key="1">
    <citation type="submission" date="2025-08" db="UniProtKB">
        <authorList>
            <consortium name="Ensembl"/>
        </authorList>
    </citation>
    <scope>IDENTIFICATION</scope>
</reference>
<dbReference type="SMART" id="SM00737">
    <property type="entry name" value="ML"/>
    <property type="match status" value="1"/>
</dbReference>
<dbReference type="GO" id="GO:0008047">
    <property type="term" value="F:enzyme activator activity"/>
    <property type="evidence" value="ECO:0007669"/>
    <property type="project" value="InterPro"/>
</dbReference>
<dbReference type="Proteomes" id="UP000694393">
    <property type="component" value="Unplaced"/>
</dbReference>
<evidence type="ECO:0000313" key="4">
    <source>
        <dbReference type="Ensembl" id="ENSPCEP00000024748.1"/>
    </source>
</evidence>
<dbReference type="Pfam" id="PF02221">
    <property type="entry name" value="E1_DerP2_DerF2"/>
    <property type="match status" value="1"/>
</dbReference>
<evidence type="ECO:0000256" key="1">
    <source>
        <dbReference type="ARBA" id="ARBA00022729"/>
    </source>
</evidence>
<keyword evidence="5" id="KW-1185">Reference proteome</keyword>
<evidence type="ECO:0000256" key="2">
    <source>
        <dbReference type="SAM" id="SignalP"/>
    </source>
</evidence>
<dbReference type="InterPro" id="IPR028996">
    <property type="entry name" value="GM2-AP"/>
</dbReference>
<dbReference type="PANTHER" id="PTHR17357:SF0">
    <property type="entry name" value="GANGLIOSIDE GM2 ACTIVATOR"/>
    <property type="match status" value="1"/>
</dbReference>
<reference evidence="4" key="2">
    <citation type="submission" date="2025-09" db="UniProtKB">
        <authorList>
            <consortium name="Ensembl"/>
        </authorList>
    </citation>
    <scope>IDENTIFICATION</scope>
</reference>
<dbReference type="InterPro" id="IPR036846">
    <property type="entry name" value="GM2-AP_sf"/>
</dbReference>
<accession>A0A8C8STB3</accession>
<organism evidence="4 5">
    <name type="scientific">Pelusios castaneus</name>
    <name type="common">West African mud turtle</name>
    <dbReference type="NCBI Taxonomy" id="367368"/>
    <lineage>
        <taxon>Eukaryota</taxon>
        <taxon>Metazoa</taxon>
        <taxon>Chordata</taxon>
        <taxon>Craniata</taxon>
        <taxon>Vertebrata</taxon>
        <taxon>Euteleostomi</taxon>
        <taxon>Archelosauria</taxon>
        <taxon>Testudinata</taxon>
        <taxon>Testudines</taxon>
        <taxon>Pleurodira</taxon>
        <taxon>Pelomedusidae</taxon>
        <taxon>Pelusios</taxon>
    </lineage>
</organism>
<evidence type="ECO:0000259" key="3">
    <source>
        <dbReference type="SMART" id="SM00737"/>
    </source>
</evidence>
<dbReference type="GO" id="GO:0009898">
    <property type="term" value="C:cytoplasmic side of plasma membrane"/>
    <property type="evidence" value="ECO:0007669"/>
    <property type="project" value="TreeGrafter"/>
</dbReference>
<evidence type="ECO:0000313" key="5">
    <source>
        <dbReference type="Proteomes" id="UP000694393"/>
    </source>
</evidence>
<sequence>MRALALALCALQLCPAVLGGQPWLPFVVERPHRRLLNQVGDFSWENCGNGTDPLVIKSLSLAPDPISIPGDLKVSVAVSSTADLSSPLKAVLKVEKKIAEMWIPIPCVDQIGSCTYDDVCSMLDNAIPPGTPCPEPLLSYGIPCHCPFKQGTYSLPPTDFYLPVIQLPSWLTNGDYCVRAVLSHDGKQLACIQVALSLHSE</sequence>
<name>A0A8C8STB3_9SAUR</name>
<dbReference type="InterPro" id="IPR003172">
    <property type="entry name" value="ML_dom"/>
</dbReference>
<dbReference type="PANTHER" id="PTHR17357">
    <property type="entry name" value="GM2 GANGLIOSIDE ACTIVATOR PROTEIN"/>
    <property type="match status" value="1"/>
</dbReference>
<dbReference type="Ensembl" id="ENSPCET00000025570.1">
    <property type="protein sequence ID" value="ENSPCEP00000024748.1"/>
    <property type="gene ID" value="ENSPCEG00000018682.1"/>
</dbReference>
<dbReference type="Gene3D" id="2.70.220.10">
    <property type="entry name" value="Ganglioside GM2 activator"/>
    <property type="match status" value="1"/>
</dbReference>
<proteinExistence type="predicted"/>
<dbReference type="SUPFAM" id="SSF63707">
    <property type="entry name" value="Ganglioside M2 (gm2) activator"/>
    <property type="match status" value="1"/>
</dbReference>
<dbReference type="GO" id="GO:0006689">
    <property type="term" value="P:ganglioside catabolic process"/>
    <property type="evidence" value="ECO:0007669"/>
    <property type="project" value="InterPro"/>
</dbReference>
<dbReference type="AlphaFoldDB" id="A0A8C8STB3"/>
<protein>
    <submittedName>
        <fullName evidence="4">GM2 ganglioside activator</fullName>
    </submittedName>
</protein>
<keyword evidence="1 2" id="KW-0732">Signal</keyword>
<feature type="chain" id="PRO_5034942102" evidence="2">
    <location>
        <begin position="20"/>
        <end position="201"/>
    </location>
</feature>